<dbReference type="PANTHER" id="PTHR10543:SF111">
    <property type="entry name" value="CAROTENOID 9,10(9',10')-CLEAVAGE DIOXYGENASE 1-LIKE"/>
    <property type="match status" value="1"/>
</dbReference>
<evidence type="ECO:0000256" key="1">
    <source>
        <dbReference type="ARBA" id="ARBA00006787"/>
    </source>
</evidence>
<organism evidence="6">
    <name type="scientific">Eucalyptus grandis</name>
    <name type="common">Flooded gum</name>
    <dbReference type="NCBI Taxonomy" id="71139"/>
    <lineage>
        <taxon>Eukaryota</taxon>
        <taxon>Viridiplantae</taxon>
        <taxon>Streptophyta</taxon>
        <taxon>Embryophyta</taxon>
        <taxon>Tracheophyta</taxon>
        <taxon>Spermatophyta</taxon>
        <taxon>Magnoliopsida</taxon>
        <taxon>eudicotyledons</taxon>
        <taxon>Gunneridae</taxon>
        <taxon>Pentapetalae</taxon>
        <taxon>rosids</taxon>
        <taxon>malvids</taxon>
        <taxon>Myrtales</taxon>
        <taxon>Myrtaceae</taxon>
        <taxon>Myrtoideae</taxon>
        <taxon>Eucalypteae</taxon>
        <taxon>Eucalyptus</taxon>
    </lineage>
</organism>
<sequence>MKVGYHNFGKDNFCNRCVVPKKDGLGEDSGWIVSWVHNEETDVSQVLVIEAHKFKGEPMEKMTLPQRAPYGFHGTFVSFLY</sequence>
<keyword evidence="4 5" id="KW-0408">Iron</keyword>
<name>A0A059CKE5_EUCGR</name>
<gene>
    <name evidence="6" type="ORF">EUGRSUZ_C00308</name>
</gene>
<dbReference type="EMBL" id="KK198755">
    <property type="protein sequence ID" value="KCW78867.1"/>
    <property type="molecule type" value="Genomic_DNA"/>
</dbReference>
<dbReference type="InParanoid" id="A0A059CKE5"/>
<dbReference type="GO" id="GO:0046872">
    <property type="term" value="F:metal ion binding"/>
    <property type="evidence" value="ECO:0007669"/>
    <property type="project" value="UniProtKB-KW"/>
</dbReference>
<dbReference type="Pfam" id="PF03055">
    <property type="entry name" value="RPE65"/>
    <property type="match status" value="1"/>
</dbReference>
<accession>A0A059CKE5</accession>
<protein>
    <recommendedName>
        <fullName evidence="7">Dioxygenase</fullName>
    </recommendedName>
</protein>
<dbReference type="InterPro" id="IPR004294">
    <property type="entry name" value="Carotenoid_Oase"/>
</dbReference>
<dbReference type="AlphaFoldDB" id="A0A059CKE5"/>
<evidence type="ECO:0000313" key="6">
    <source>
        <dbReference type="EMBL" id="KCW78867.1"/>
    </source>
</evidence>
<dbReference type="OMA" id="GDCTIAR"/>
<comment type="cofactor">
    <cofactor evidence="5">
        <name>Fe(2+)</name>
        <dbReference type="ChEBI" id="CHEBI:29033"/>
    </cofactor>
    <text evidence="5">Binds 1 Fe(2+) ion per subunit.</text>
</comment>
<keyword evidence="3" id="KW-0560">Oxidoreductase</keyword>
<dbReference type="PANTHER" id="PTHR10543">
    <property type="entry name" value="BETA-CAROTENE DIOXYGENASE"/>
    <property type="match status" value="1"/>
</dbReference>
<evidence type="ECO:0000256" key="5">
    <source>
        <dbReference type="PIRSR" id="PIRSR604294-1"/>
    </source>
</evidence>
<evidence type="ECO:0008006" key="7">
    <source>
        <dbReference type="Google" id="ProtNLM"/>
    </source>
</evidence>
<feature type="binding site" evidence="5">
    <location>
        <position position="73"/>
    </location>
    <ligand>
        <name>Fe cation</name>
        <dbReference type="ChEBI" id="CHEBI:24875"/>
        <note>catalytic</note>
    </ligand>
</feature>
<dbReference type="GO" id="GO:0016702">
    <property type="term" value="F:oxidoreductase activity, acting on single donors with incorporation of molecular oxygen, incorporation of two atoms of oxygen"/>
    <property type="evidence" value="ECO:0007669"/>
    <property type="project" value="InterPro"/>
</dbReference>
<evidence type="ECO:0000256" key="3">
    <source>
        <dbReference type="ARBA" id="ARBA00022964"/>
    </source>
</evidence>
<comment type="similarity">
    <text evidence="1">Belongs to the carotenoid oxygenase family.</text>
</comment>
<keyword evidence="3" id="KW-0223">Dioxygenase</keyword>
<evidence type="ECO:0000256" key="2">
    <source>
        <dbReference type="ARBA" id="ARBA00022723"/>
    </source>
</evidence>
<reference evidence="6" key="1">
    <citation type="submission" date="2013-07" db="EMBL/GenBank/DDBJ databases">
        <title>The genome of Eucalyptus grandis.</title>
        <authorList>
            <person name="Schmutz J."/>
            <person name="Hayes R."/>
            <person name="Myburg A."/>
            <person name="Tuskan G."/>
            <person name="Grattapaglia D."/>
            <person name="Rokhsar D.S."/>
        </authorList>
    </citation>
    <scope>NUCLEOTIDE SEQUENCE</scope>
    <source>
        <tissue evidence="6">Leaf extractions</tissue>
    </source>
</reference>
<dbReference type="Gramene" id="KCW78867">
    <property type="protein sequence ID" value="KCW78867"/>
    <property type="gene ID" value="EUGRSUZ_C00308"/>
</dbReference>
<keyword evidence="2 5" id="KW-0479">Metal-binding</keyword>
<proteinExistence type="inferred from homology"/>
<evidence type="ECO:0000256" key="4">
    <source>
        <dbReference type="ARBA" id="ARBA00023004"/>
    </source>
</evidence>